<feature type="transmembrane region" description="Helical" evidence="1">
    <location>
        <begin position="201"/>
        <end position="221"/>
    </location>
</feature>
<reference evidence="4" key="1">
    <citation type="journal article" date="2019" name="Int. J. Syst. Evol. Microbiol.">
        <title>The Global Catalogue of Microorganisms (GCM) 10K type strain sequencing project: providing services to taxonomists for standard genome sequencing and annotation.</title>
        <authorList>
            <consortium name="The Broad Institute Genomics Platform"/>
            <consortium name="The Broad Institute Genome Sequencing Center for Infectious Disease"/>
            <person name="Wu L."/>
            <person name="Ma J."/>
        </authorList>
    </citation>
    <scope>NUCLEOTIDE SEQUENCE [LARGE SCALE GENOMIC DNA]</scope>
    <source>
        <strain evidence="4">CGMCC 1.10992</strain>
    </source>
</reference>
<organism evidence="3 4">
    <name type="scientific">Corallincola platygyrae</name>
    <dbReference type="NCBI Taxonomy" id="1193278"/>
    <lineage>
        <taxon>Bacteria</taxon>
        <taxon>Pseudomonadati</taxon>
        <taxon>Pseudomonadota</taxon>
        <taxon>Gammaproteobacteria</taxon>
        <taxon>Alteromonadales</taxon>
        <taxon>Psychromonadaceae</taxon>
        <taxon>Corallincola</taxon>
    </lineage>
</organism>
<feature type="transmembrane region" description="Helical" evidence="1">
    <location>
        <begin position="338"/>
        <end position="356"/>
    </location>
</feature>
<name>A0ABW4XNB8_9GAMM</name>
<dbReference type="Proteomes" id="UP001597380">
    <property type="component" value="Unassembled WGS sequence"/>
</dbReference>
<keyword evidence="1" id="KW-0472">Membrane</keyword>
<keyword evidence="3" id="KW-0012">Acyltransferase</keyword>
<feature type="transmembrane region" description="Helical" evidence="1">
    <location>
        <begin position="143"/>
        <end position="166"/>
    </location>
</feature>
<accession>A0ABW4XNB8</accession>
<evidence type="ECO:0000313" key="4">
    <source>
        <dbReference type="Proteomes" id="UP001597380"/>
    </source>
</evidence>
<dbReference type="EC" id="2.3.-.-" evidence="3"/>
<dbReference type="InterPro" id="IPR002656">
    <property type="entry name" value="Acyl_transf_3_dom"/>
</dbReference>
<keyword evidence="1" id="KW-0812">Transmembrane</keyword>
<dbReference type="InterPro" id="IPR050879">
    <property type="entry name" value="Acyltransferase_3"/>
</dbReference>
<dbReference type="PANTHER" id="PTHR23028">
    <property type="entry name" value="ACETYLTRANSFERASE"/>
    <property type="match status" value="1"/>
</dbReference>
<dbReference type="EMBL" id="JBHUHT010000011">
    <property type="protein sequence ID" value="MFD2095966.1"/>
    <property type="molecule type" value="Genomic_DNA"/>
</dbReference>
<dbReference type="PANTHER" id="PTHR23028:SF53">
    <property type="entry name" value="ACYL_TRANSF_3 DOMAIN-CONTAINING PROTEIN"/>
    <property type="match status" value="1"/>
</dbReference>
<feature type="transmembrane region" description="Helical" evidence="1">
    <location>
        <begin position="305"/>
        <end position="326"/>
    </location>
</feature>
<sequence length="375" mass="42377">MKGRQISDQRFQVDALDGLRGMAVLLVILSHTSNADQQIVSWLNFSGIGKSGVFLFFTLSAFLLTYPFVVKGKEALTRFQLANYFVRRFFRIYPLYFLYLLAAVVSTAMIGWWLTPDKPFGIPLSMDLAGMWRHLSLQEGKGVTWSIAVEFQFYFVLPVLVATWVLLKRNLILCCAVVLAAIVICYQLWPPEEVTGNDVRLGPYMAVFLCGSMLALLQFYWRNSAVADSRKWQWAMELMALFAFTAAIITIPSVYAWVTGTPIPRNYFHHSFIMYAVIWGAVLFGILNGVGYFRRCFEWPPLRYMGFISFSAYLVHPTCVGVMAHLGRVLPLPGVVQVMSVVGLTVLISMVSFKLIESPSSRIKLQPKKIVGARV</sequence>
<proteinExistence type="predicted"/>
<feature type="transmembrane region" description="Helical" evidence="1">
    <location>
        <begin position="241"/>
        <end position="260"/>
    </location>
</feature>
<feature type="transmembrane region" description="Helical" evidence="1">
    <location>
        <begin position="90"/>
        <end position="114"/>
    </location>
</feature>
<keyword evidence="4" id="KW-1185">Reference proteome</keyword>
<feature type="transmembrane region" description="Helical" evidence="1">
    <location>
        <begin position="272"/>
        <end position="293"/>
    </location>
</feature>
<feature type="transmembrane region" description="Helical" evidence="1">
    <location>
        <begin position="171"/>
        <end position="189"/>
    </location>
</feature>
<dbReference type="Pfam" id="PF01757">
    <property type="entry name" value="Acyl_transf_3"/>
    <property type="match status" value="1"/>
</dbReference>
<feature type="domain" description="Acyltransferase 3" evidence="2">
    <location>
        <begin position="14"/>
        <end position="351"/>
    </location>
</feature>
<feature type="transmembrane region" description="Helical" evidence="1">
    <location>
        <begin position="51"/>
        <end position="69"/>
    </location>
</feature>
<evidence type="ECO:0000256" key="1">
    <source>
        <dbReference type="SAM" id="Phobius"/>
    </source>
</evidence>
<gene>
    <name evidence="3" type="ORF">ACFSJ3_08225</name>
</gene>
<comment type="caution">
    <text evidence="3">The sequence shown here is derived from an EMBL/GenBank/DDBJ whole genome shotgun (WGS) entry which is preliminary data.</text>
</comment>
<keyword evidence="1" id="KW-1133">Transmembrane helix</keyword>
<dbReference type="RefSeq" id="WP_345340841.1">
    <property type="nucleotide sequence ID" value="NZ_BAABLI010000017.1"/>
</dbReference>
<protein>
    <submittedName>
        <fullName evidence="3">Acyltransferase family protein</fullName>
        <ecNumber evidence="3">2.3.-.-</ecNumber>
    </submittedName>
</protein>
<evidence type="ECO:0000259" key="2">
    <source>
        <dbReference type="Pfam" id="PF01757"/>
    </source>
</evidence>
<keyword evidence="3" id="KW-0808">Transferase</keyword>
<dbReference type="GO" id="GO:0016746">
    <property type="term" value="F:acyltransferase activity"/>
    <property type="evidence" value="ECO:0007669"/>
    <property type="project" value="UniProtKB-KW"/>
</dbReference>
<evidence type="ECO:0000313" key="3">
    <source>
        <dbReference type="EMBL" id="MFD2095966.1"/>
    </source>
</evidence>